<proteinExistence type="predicted"/>
<gene>
    <name evidence="1" type="ORF">HMF7854_04250</name>
</gene>
<evidence type="ECO:0000313" key="1">
    <source>
        <dbReference type="EMBL" id="RST30122.1"/>
    </source>
</evidence>
<organism evidence="1 2">
    <name type="scientific">Sphingomonas ginkgonis</name>
    <dbReference type="NCBI Taxonomy" id="2315330"/>
    <lineage>
        <taxon>Bacteria</taxon>
        <taxon>Pseudomonadati</taxon>
        <taxon>Pseudomonadota</taxon>
        <taxon>Alphaproteobacteria</taxon>
        <taxon>Sphingomonadales</taxon>
        <taxon>Sphingomonadaceae</taxon>
        <taxon>Sphingomonas</taxon>
    </lineage>
</organism>
<dbReference type="Proteomes" id="UP000274661">
    <property type="component" value="Unassembled WGS sequence"/>
</dbReference>
<sequence>MAAKVGAGMTLRDGMRAIFPRGYVDHKIYRERLKAAAEGREQPVRLHESWRNPPCSAVDLFALAGSLLMRSGAYHHVSPEVPPLTPRSLTVAAADRDTWVRAGAEWRGTGEEELPPPPEALLAAWRILQRHLDEPLFVPIGPDTKYPSWWRAALSLFCIADEAAMDIGFEVAGKKSAQAVYVEFPIRRAIARERMAPRGAITFSRADADQICILPKSRTPKVGCTIRSLSHHLALLPGRGMARAYWRLAPSRSDQQEPAAERPFNVMVVPTPYCIRASAFSGHPAADASWGWFDVEPHWCAKSDYGQPLDGFGTFLEFIEALLARAEVDVGIVHALVLPEVALGSQVFRLLCEALQNRPGLELLVSGLFDQTVAGKAVRKGNFTGMARFLRSPSGTPSFDVSIREKHHRWRIEKSQITNYALGSALDVNRGWWERIDILSRSLDVMVLRGGATVTTLICEDLARSDPCQELVRGIGPNFVISLLMDGPQIASRWPARYATVLAEDPGSSVLTLSSLGLIQRSNDTGRFLPSRQIGLFQDDTGTLTEINLAPGAQAMCLTLQPSRVRERTLDGRHDEHGAESWKLSGVVPVGIEHPNEDIMAGRWPIPPRSGG</sequence>
<protein>
    <submittedName>
        <fullName evidence="1">Uncharacterized protein</fullName>
    </submittedName>
</protein>
<reference evidence="1 2" key="1">
    <citation type="submission" date="2018-12" db="EMBL/GenBank/DDBJ databases">
        <title>Sphingomonas sp. HMF7854 Genome sequencing and assembly.</title>
        <authorList>
            <person name="Cha I."/>
            <person name="Kang H."/>
            <person name="Kim H."/>
            <person name="Kang J."/>
            <person name="Joh K."/>
        </authorList>
    </citation>
    <scope>NUCLEOTIDE SEQUENCE [LARGE SCALE GENOMIC DNA]</scope>
    <source>
        <strain evidence="1 2">HMF7854</strain>
    </source>
</reference>
<dbReference type="OrthoDB" id="8737571at2"/>
<dbReference type="EMBL" id="RWJF01000001">
    <property type="protein sequence ID" value="RST30122.1"/>
    <property type="molecule type" value="Genomic_DNA"/>
</dbReference>
<accession>A0A429V8A8</accession>
<keyword evidence="2" id="KW-1185">Reference proteome</keyword>
<dbReference type="AlphaFoldDB" id="A0A429V8A8"/>
<evidence type="ECO:0000313" key="2">
    <source>
        <dbReference type="Proteomes" id="UP000274661"/>
    </source>
</evidence>
<comment type="caution">
    <text evidence="1">The sequence shown here is derived from an EMBL/GenBank/DDBJ whole genome shotgun (WGS) entry which is preliminary data.</text>
</comment>
<name>A0A429V8A8_9SPHN</name>